<protein>
    <recommendedName>
        <fullName evidence="2">Recombinase domain-containing protein</fullName>
    </recommendedName>
</protein>
<dbReference type="InterPro" id="IPR025378">
    <property type="entry name" value="DUF4368"/>
</dbReference>
<dbReference type="AlphaFoldDB" id="R2SDU4"/>
<keyword evidence="4" id="KW-1185">Reference proteome</keyword>
<dbReference type="HOGENOM" id="CLU_010686_18_2_9"/>
<dbReference type="InterPro" id="IPR050639">
    <property type="entry name" value="SSR_resolvase"/>
</dbReference>
<dbReference type="GO" id="GO:0000150">
    <property type="term" value="F:DNA strand exchange activity"/>
    <property type="evidence" value="ECO:0007669"/>
    <property type="project" value="InterPro"/>
</dbReference>
<accession>R2SDU4</accession>
<dbReference type="GO" id="GO:0003677">
    <property type="term" value="F:DNA binding"/>
    <property type="evidence" value="ECO:0007669"/>
    <property type="project" value="InterPro"/>
</dbReference>
<dbReference type="SUPFAM" id="SSF53041">
    <property type="entry name" value="Resolvase-like"/>
    <property type="match status" value="1"/>
</dbReference>
<evidence type="ECO:0000259" key="2">
    <source>
        <dbReference type="PROSITE" id="PS51737"/>
    </source>
</evidence>
<dbReference type="OrthoDB" id="9811097at2"/>
<proteinExistence type="predicted"/>
<keyword evidence="1" id="KW-0175">Coiled coil</keyword>
<reference evidence="3 4" key="1">
    <citation type="submission" date="2013-02" db="EMBL/GenBank/DDBJ databases">
        <title>The Genome Sequence of Enterococcus pallens BAA-351.</title>
        <authorList>
            <consortium name="The Broad Institute Genome Sequencing Platform"/>
            <consortium name="The Broad Institute Genome Sequencing Center for Infectious Disease"/>
            <person name="Earl A.M."/>
            <person name="Gilmore M.S."/>
            <person name="Lebreton F."/>
            <person name="Walker B."/>
            <person name="Young S.K."/>
            <person name="Zeng Q."/>
            <person name="Gargeya S."/>
            <person name="Fitzgerald M."/>
            <person name="Haas B."/>
            <person name="Abouelleil A."/>
            <person name="Alvarado L."/>
            <person name="Arachchi H.M."/>
            <person name="Berlin A.M."/>
            <person name="Chapman S.B."/>
            <person name="Dewar J."/>
            <person name="Goldberg J."/>
            <person name="Griggs A."/>
            <person name="Gujja S."/>
            <person name="Hansen M."/>
            <person name="Howarth C."/>
            <person name="Imamovic A."/>
            <person name="Larimer J."/>
            <person name="McCowan C."/>
            <person name="Murphy C."/>
            <person name="Neiman D."/>
            <person name="Pearson M."/>
            <person name="Priest M."/>
            <person name="Roberts A."/>
            <person name="Saif S."/>
            <person name="Shea T."/>
            <person name="Sisk P."/>
            <person name="Sykes S."/>
            <person name="Wortman J."/>
            <person name="Nusbaum C."/>
            <person name="Birren B."/>
        </authorList>
    </citation>
    <scope>NUCLEOTIDE SEQUENCE [LARGE SCALE GENOMIC DNA]</scope>
    <source>
        <strain evidence="3 4">ATCC BAA-351</strain>
    </source>
</reference>
<dbReference type="PANTHER" id="PTHR30461:SF23">
    <property type="entry name" value="DNA RECOMBINASE-RELATED"/>
    <property type="match status" value="1"/>
</dbReference>
<dbReference type="Pfam" id="PF00239">
    <property type="entry name" value="Resolvase"/>
    <property type="match status" value="1"/>
</dbReference>
<name>R2SDU4_9ENTE</name>
<evidence type="ECO:0000313" key="3">
    <source>
        <dbReference type="EMBL" id="EOH93700.1"/>
    </source>
</evidence>
<dbReference type="RefSeq" id="WP_010757386.1">
    <property type="nucleotide sequence ID" value="NZ_ASWD01000001.1"/>
</dbReference>
<dbReference type="EMBL" id="AJAQ01000016">
    <property type="protein sequence ID" value="EOH93700.1"/>
    <property type="molecule type" value="Genomic_DNA"/>
</dbReference>
<gene>
    <name evidence="3" type="ORF">UAU_02396</name>
</gene>
<dbReference type="InterPro" id="IPR025827">
    <property type="entry name" value="Zn_ribbon_recom_dom"/>
</dbReference>
<dbReference type="InterPro" id="IPR006119">
    <property type="entry name" value="Resolv_N"/>
</dbReference>
<dbReference type="Pfam" id="PF14287">
    <property type="entry name" value="DUF4368"/>
    <property type="match status" value="1"/>
</dbReference>
<dbReference type="Gene3D" id="3.40.50.1390">
    <property type="entry name" value="Resolvase, N-terminal catalytic domain"/>
    <property type="match status" value="1"/>
</dbReference>
<dbReference type="InterPro" id="IPR038109">
    <property type="entry name" value="DNA_bind_recomb_sf"/>
</dbReference>
<feature type="domain" description="Recombinase" evidence="2">
    <location>
        <begin position="183"/>
        <end position="329"/>
    </location>
</feature>
<dbReference type="Gene3D" id="3.90.1750.20">
    <property type="entry name" value="Putative Large Serine Recombinase, Chain B, Domain 2"/>
    <property type="match status" value="1"/>
</dbReference>
<comment type="caution">
    <text evidence="3">The sequence shown here is derived from an EMBL/GenBank/DDBJ whole genome shotgun (WGS) entry which is preliminary data.</text>
</comment>
<dbReference type="Proteomes" id="UP000013782">
    <property type="component" value="Unassembled WGS sequence"/>
</dbReference>
<sequence length="555" mass="65129">MEQLRTANHRTLTTKKVWKVAIYLRLSQEDGKDESQSITNQRKLVFDYLNNNFTGLFEVIDTYIDDGISAMNAVHRPEFLRMISDVKSGRVDTVICKSLSRAFRNSGDQSEYLRVFFPQYSTRFITIDTPHMDTFLEPEKAFAMDVGFYGTFNESYPLMISAEIKKTMKMMREKGEFSSSFAPYGYLKGNTEETRHQFFIDEEAAEIVRKIFHWYVYDGMTMLGIVRKLNSLGILCPTDHKKKLGLKYESRHKQLSGRWGISTVARILKNESYLGHMVQGKQRIVSPILKKSMEVPREQWIIVKDTHVPIIEQSLFDKAMAQQEKRHRPQKNTHEIDLFSGFLKCADCNMRMHYRRHDKNTVAGKKVYKYYACSTYTMQSKEACTNHNIKYEVLQEAVLLAIQNQIKIVEDLKQILDTAKRKKIIAKQTNSSQKRLAKRQKELLEAERISESLYIDWKTEVLTKEEYIRMKSSFEEKISHLKQIIESIQKEIEKQQQANDIIEPYLDTFLEYKNAKELTRAMLIDLVEKIYIHEDKNITIEFKSADIYERIVSKC</sequence>
<feature type="coiled-coil region" evidence="1">
    <location>
        <begin position="402"/>
        <end position="429"/>
    </location>
</feature>
<dbReference type="PATRIC" id="fig|1158607.3.peg.2372"/>
<feature type="coiled-coil region" evidence="1">
    <location>
        <begin position="471"/>
        <end position="498"/>
    </location>
</feature>
<evidence type="ECO:0000256" key="1">
    <source>
        <dbReference type="SAM" id="Coils"/>
    </source>
</evidence>
<dbReference type="PANTHER" id="PTHR30461">
    <property type="entry name" value="DNA-INVERTASE FROM LAMBDOID PROPHAGE"/>
    <property type="match status" value="1"/>
</dbReference>
<evidence type="ECO:0000313" key="4">
    <source>
        <dbReference type="Proteomes" id="UP000013782"/>
    </source>
</evidence>
<dbReference type="InterPro" id="IPR011109">
    <property type="entry name" value="DNA_bind_recombinase_dom"/>
</dbReference>
<dbReference type="InterPro" id="IPR036162">
    <property type="entry name" value="Resolvase-like_N_sf"/>
</dbReference>
<dbReference type="SMART" id="SM00857">
    <property type="entry name" value="Resolvase"/>
    <property type="match status" value="1"/>
</dbReference>
<dbReference type="PROSITE" id="PS51737">
    <property type="entry name" value="RECOMBINASE_DNA_BIND"/>
    <property type="match status" value="1"/>
</dbReference>
<dbReference type="Pfam" id="PF13408">
    <property type="entry name" value="Zn_ribbon_recom"/>
    <property type="match status" value="1"/>
</dbReference>
<dbReference type="STRING" id="160454.RV10_GL001356"/>
<organism evidence="3 4">
    <name type="scientific">Enterococcus pallens ATCC BAA-351</name>
    <dbReference type="NCBI Taxonomy" id="1158607"/>
    <lineage>
        <taxon>Bacteria</taxon>
        <taxon>Bacillati</taxon>
        <taxon>Bacillota</taxon>
        <taxon>Bacilli</taxon>
        <taxon>Lactobacillales</taxon>
        <taxon>Enterococcaceae</taxon>
        <taxon>Enterococcus</taxon>
    </lineage>
</organism>
<dbReference type="eggNOG" id="COG1961">
    <property type="taxonomic scope" value="Bacteria"/>
</dbReference>
<dbReference type="Pfam" id="PF07508">
    <property type="entry name" value="Recombinase"/>
    <property type="match status" value="1"/>
</dbReference>